<gene>
    <name evidence="8" type="primary">bceB</name>
    <name evidence="8" type="ORF">MACH08_10810</name>
</gene>
<keyword evidence="5 6" id="KW-0472">Membrane</keyword>
<dbReference type="PANTHER" id="PTHR46795">
    <property type="entry name" value="ABC TRANSPORTER PERMEASE-RELATED-RELATED"/>
    <property type="match status" value="1"/>
</dbReference>
<dbReference type="PANTHER" id="PTHR46795:SF3">
    <property type="entry name" value="ABC TRANSPORTER PERMEASE"/>
    <property type="match status" value="1"/>
</dbReference>
<keyword evidence="2 6" id="KW-1003">Cell membrane</keyword>
<keyword evidence="6" id="KW-0813">Transport</keyword>
<evidence type="ECO:0000256" key="2">
    <source>
        <dbReference type="ARBA" id="ARBA00022475"/>
    </source>
</evidence>
<dbReference type="RefSeq" id="WP_317957834.1">
    <property type="nucleotide sequence ID" value="NZ_BSKO01000001.1"/>
</dbReference>
<feature type="domain" description="ABC3 transporter permease C-terminal" evidence="7">
    <location>
        <begin position="60"/>
        <end position="175"/>
    </location>
</feature>
<evidence type="ECO:0000256" key="4">
    <source>
        <dbReference type="ARBA" id="ARBA00022989"/>
    </source>
</evidence>
<comment type="similarity">
    <text evidence="6">Belongs to the ABC-4 integral membrane protein family.</text>
</comment>
<dbReference type="Proteomes" id="UP001275436">
    <property type="component" value="Unassembled WGS sequence"/>
</dbReference>
<evidence type="ECO:0000256" key="3">
    <source>
        <dbReference type="ARBA" id="ARBA00022692"/>
    </source>
</evidence>
<feature type="transmembrane region" description="Helical" evidence="6">
    <location>
        <begin position="580"/>
        <end position="598"/>
    </location>
</feature>
<keyword evidence="3 6" id="KW-0812">Transmembrane</keyword>
<feature type="transmembrane region" description="Helical" evidence="6">
    <location>
        <begin position="610"/>
        <end position="635"/>
    </location>
</feature>
<feature type="transmembrane region" description="Helical" evidence="6">
    <location>
        <begin position="109"/>
        <end position="133"/>
    </location>
</feature>
<evidence type="ECO:0000313" key="9">
    <source>
        <dbReference type="Proteomes" id="UP001275436"/>
    </source>
</evidence>
<dbReference type="Pfam" id="PF02687">
    <property type="entry name" value="FtsX"/>
    <property type="match status" value="1"/>
</dbReference>
<feature type="transmembrane region" description="Helical" evidence="6">
    <location>
        <begin position="519"/>
        <end position="545"/>
    </location>
</feature>
<proteinExistence type="inferred from homology"/>
<evidence type="ECO:0000256" key="6">
    <source>
        <dbReference type="PIRNR" id="PIRNR018968"/>
    </source>
</evidence>
<evidence type="ECO:0000256" key="5">
    <source>
        <dbReference type="ARBA" id="ARBA00023136"/>
    </source>
</evidence>
<evidence type="ECO:0000259" key="7">
    <source>
        <dbReference type="Pfam" id="PF02687"/>
    </source>
</evidence>
<feature type="transmembrane region" description="Helical" evidence="6">
    <location>
        <begin position="18"/>
        <end position="35"/>
    </location>
</feature>
<dbReference type="InterPro" id="IPR003838">
    <property type="entry name" value="ABC3_permease_C"/>
</dbReference>
<feature type="transmembrane region" description="Helical" evidence="6">
    <location>
        <begin position="153"/>
        <end position="176"/>
    </location>
</feature>
<feature type="transmembrane region" description="Helical" evidence="6">
    <location>
        <begin position="197"/>
        <end position="218"/>
    </location>
</feature>
<dbReference type="InterPro" id="IPR052536">
    <property type="entry name" value="ABC-4_Integral_Memb_Prot"/>
</dbReference>
<evidence type="ECO:0000256" key="1">
    <source>
        <dbReference type="ARBA" id="ARBA00004651"/>
    </source>
</evidence>
<keyword evidence="4 6" id="KW-1133">Transmembrane helix</keyword>
<evidence type="ECO:0000313" key="8">
    <source>
        <dbReference type="EMBL" id="GLO65297.1"/>
    </source>
</evidence>
<sequence length="643" mass="73395">MTIRKLIFTNLKKSAKNYYLYLFALTFCVALYFSFVTLQYDPAMNEVEGSIKGAAAIRAASVMLIIIVGVFLIYANNLFIKRRSREIGLLQLVGFTKGKIFQVISIENIIMYTIALITGIFIGFISSRLMMMILIRLMDLNEVAELNYSNQAVIQTLLVFMVIYIVIMVVSALFIHRQRLINLFQLQSSTELKSKKISKWQLLIGIVGIVAILFGYYMSSKLFDGDFVTINSLFAVMLLILASVIIGTYLFYKGSVSFIFYLIRKKNNGYLTINKVLSLSSIMFRMRSNSLLLTVITTISALAIGFLSLAYISYYSIEKQAENTNPNHFSIPSFEEAEDFYIALEDNDIDYKTIEMELYEVGADLSNVINGPTDDNFFKPDDTTMIVISDEYITDVDLNREESIFMNVQGVLDEFMQMDAEEEFTLFTETENITLDYIEGKEESIVPFSYSNGGFPLAVVDSSVYKQLITGLESYEEYAGIDIENERELEEANDLYNSIYGESGRGYGSYLQSIQSQKYTMGMIMFIVGFLGLTFLITSGCILYIKQMDESEDEKRNYTILRKIGFTQFDLQRGIRIKQLFNFGIPLILGISHSYFAVRSGWFFFGTELWTPMIVVILIYTLLYSLFGILSISYYKKVIKASL</sequence>
<feature type="transmembrane region" description="Helical" evidence="6">
    <location>
        <begin position="291"/>
        <end position="314"/>
    </location>
</feature>
<comment type="caution">
    <text evidence="8">The sequence shown here is derived from an EMBL/GenBank/DDBJ whole genome shotgun (WGS) entry which is preliminary data.</text>
</comment>
<keyword evidence="9" id="KW-1185">Reference proteome</keyword>
<reference evidence="8 9" key="1">
    <citation type="submission" date="2023-02" db="EMBL/GenBank/DDBJ databases">
        <title>Oceanobacillus kimchii IFOP_LL358 isolated form Alexandrium catenella lab strain.</title>
        <authorList>
            <person name="Gajardo G."/>
            <person name="Ueki S."/>
            <person name="Maruyama F."/>
        </authorList>
    </citation>
    <scope>NUCLEOTIDE SEQUENCE [LARGE SCALE GENOMIC DNA]</scope>
    <source>
        <strain evidence="8 9">IFOP_LL358</strain>
    </source>
</reference>
<accession>A0ABQ5TGL3</accession>
<feature type="transmembrane region" description="Helical" evidence="6">
    <location>
        <begin position="230"/>
        <end position="252"/>
    </location>
</feature>
<dbReference type="InterPro" id="IPR027022">
    <property type="entry name" value="ABC_permease_BceB-typ"/>
</dbReference>
<comment type="subcellular location">
    <subcellularLocation>
        <location evidence="1 6">Cell membrane</location>
        <topology evidence="1 6">Multi-pass membrane protein</topology>
    </subcellularLocation>
</comment>
<name>A0ABQ5TGL3_9BACI</name>
<organism evidence="8 9">
    <name type="scientific">Oceanobacillus kimchii</name>
    <dbReference type="NCBI Taxonomy" id="746691"/>
    <lineage>
        <taxon>Bacteria</taxon>
        <taxon>Bacillati</taxon>
        <taxon>Bacillota</taxon>
        <taxon>Bacilli</taxon>
        <taxon>Bacillales</taxon>
        <taxon>Bacillaceae</taxon>
        <taxon>Oceanobacillus</taxon>
    </lineage>
</organism>
<dbReference type="EMBL" id="BSKO01000001">
    <property type="protein sequence ID" value="GLO65297.1"/>
    <property type="molecule type" value="Genomic_DNA"/>
</dbReference>
<feature type="transmembrane region" description="Helical" evidence="6">
    <location>
        <begin position="55"/>
        <end position="75"/>
    </location>
</feature>
<protein>
    <submittedName>
        <fullName evidence="8">Bacitracin export permease protein BceB</fullName>
    </submittedName>
</protein>
<dbReference type="PIRSF" id="PIRSF018968">
    <property type="entry name" value="ABC_permease_BceB"/>
    <property type="match status" value="1"/>
</dbReference>